<organism evidence="1 2">
    <name type="scientific">Roseibium polysiphoniae</name>
    <dbReference type="NCBI Taxonomy" id="2571221"/>
    <lineage>
        <taxon>Bacteria</taxon>
        <taxon>Pseudomonadati</taxon>
        <taxon>Pseudomonadota</taxon>
        <taxon>Alphaproteobacteria</taxon>
        <taxon>Hyphomicrobiales</taxon>
        <taxon>Stappiaceae</taxon>
        <taxon>Roseibium</taxon>
    </lineage>
</organism>
<keyword evidence="2" id="KW-1185">Reference proteome</keyword>
<sequence length="64" mass="7189">MPTRTQFLRDIRKQAVALGLETIVDTRKGKGSHYRVTVGPRTTTVPEKISPLMAKIIRKQLGLD</sequence>
<gene>
    <name evidence="1" type="ORF">IG617_13785</name>
</gene>
<name>A0ABR9CCQ9_9HYPH</name>
<dbReference type="RefSeq" id="WP_192109794.1">
    <property type="nucleotide sequence ID" value="NZ_JACYXJ010000005.1"/>
</dbReference>
<accession>A0ABR9CCQ9</accession>
<evidence type="ECO:0000313" key="1">
    <source>
        <dbReference type="EMBL" id="MBD8877363.1"/>
    </source>
</evidence>
<proteinExistence type="predicted"/>
<comment type="caution">
    <text evidence="1">The sequence shown here is derived from an EMBL/GenBank/DDBJ whole genome shotgun (WGS) entry which is preliminary data.</text>
</comment>
<evidence type="ECO:0000313" key="2">
    <source>
        <dbReference type="Proteomes" id="UP000615687"/>
    </source>
</evidence>
<evidence type="ECO:0008006" key="3">
    <source>
        <dbReference type="Google" id="ProtNLM"/>
    </source>
</evidence>
<dbReference type="Proteomes" id="UP000615687">
    <property type="component" value="Unassembled WGS sequence"/>
</dbReference>
<protein>
    <recommendedName>
        <fullName evidence="3">HicA-like toxin of HicAB toxin-antitoxin system</fullName>
    </recommendedName>
</protein>
<reference evidence="1 2" key="1">
    <citation type="submission" date="2020-09" db="EMBL/GenBank/DDBJ databases">
        <title>The genome sequence of type strain Labrenzia polysiphoniae KACC 19711.</title>
        <authorList>
            <person name="Liu Y."/>
        </authorList>
    </citation>
    <scope>NUCLEOTIDE SEQUENCE [LARGE SCALE GENOMIC DNA]</scope>
    <source>
        <strain evidence="1 2">KACC 19711</strain>
    </source>
</reference>
<dbReference type="EMBL" id="JACYXJ010000005">
    <property type="protein sequence ID" value="MBD8877363.1"/>
    <property type="molecule type" value="Genomic_DNA"/>
</dbReference>